<organism evidence="2 3">
    <name type="scientific">Microthlaspi erraticum</name>
    <dbReference type="NCBI Taxonomy" id="1685480"/>
    <lineage>
        <taxon>Eukaryota</taxon>
        <taxon>Viridiplantae</taxon>
        <taxon>Streptophyta</taxon>
        <taxon>Embryophyta</taxon>
        <taxon>Tracheophyta</taxon>
        <taxon>Spermatophyta</taxon>
        <taxon>Magnoliopsida</taxon>
        <taxon>eudicotyledons</taxon>
        <taxon>Gunneridae</taxon>
        <taxon>Pentapetalae</taxon>
        <taxon>rosids</taxon>
        <taxon>malvids</taxon>
        <taxon>Brassicales</taxon>
        <taxon>Brassicaceae</taxon>
        <taxon>Coluteocarpeae</taxon>
        <taxon>Microthlaspi</taxon>
    </lineage>
</organism>
<dbReference type="Proteomes" id="UP000467841">
    <property type="component" value="Unassembled WGS sequence"/>
</dbReference>
<dbReference type="EMBL" id="CACVBM020001274">
    <property type="protein sequence ID" value="CAA7043198.1"/>
    <property type="molecule type" value="Genomic_DNA"/>
</dbReference>
<gene>
    <name evidence="2" type="ORF">MERR_LOCUS30433</name>
</gene>
<keyword evidence="1" id="KW-0732">Signal</keyword>
<feature type="signal peptide" evidence="1">
    <location>
        <begin position="1"/>
        <end position="23"/>
    </location>
</feature>
<reference evidence="2" key="1">
    <citation type="submission" date="2020-01" db="EMBL/GenBank/DDBJ databases">
        <authorList>
            <person name="Mishra B."/>
        </authorList>
    </citation>
    <scope>NUCLEOTIDE SEQUENCE [LARGE SCALE GENOMIC DNA]</scope>
</reference>
<name>A0A6D2JV31_9BRAS</name>
<evidence type="ECO:0000313" key="3">
    <source>
        <dbReference type="Proteomes" id="UP000467841"/>
    </source>
</evidence>
<keyword evidence="3" id="KW-1185">Reference proteome</keyword>
<comment type="caution">
    <text evidence="2">The sequence shown here is derived from an EMBL/GenBank/DDBJ whole genome shotgun (WGS) entry which is preliminary data.</text>
</comment>
<accession>A0A6D2JV31</accession>
<dbReference type="OrthoDB" id="1413674at2759"/>
<dbReference type="AlphaFoldDB" id="A0A6D2JV31"/>
<sequence length="223" mass="25155">MKTSMSIIIFFVAVLSISTLSLAKKSPVEACIRRNIAESLSPSPSTNPITSDSELSDDVCRDEGRIITYFLKLNGTFPTYYVKALCKVFGDDEESVKQYVTDKWLNHSEKVLDSLTCITRNILIIKRSPVEACIRSNVARALSPSPSSKPITSVFFDVADEVCRDETRIVMYFLKLNGKFPTYYVRALCHVFGKDEKKVKEYVTNKWLNHSKKVLDSLTCASL</sequence>
<feature type="chain" id="PRO_5025603730" evidence="1">
    <location>
        <begin position="24"/>
        <end position="223"/>
    </location>
</feature>
<protein>
    <submittedName>
        <fullName evidence="2">Uncharacterized protein</fullName>
    </submittedName>
</protein>
<evidence type="ECO:0000313" key="2">
    <source>
        <dbReference type="EMBL" id="CAA7043198.1"/>
    </source>
</evidence>
<proteinExistence type="predicted"/>
<evidence type="ECO:0000256" key="1">
    <source>
        <dbReference type="SAM" id="SignalP"/>
    </source>
</evidence>